<dbReference type="InterPro" id="IPR006363">
    <property type="entry name" value="Cbl_synth_CobJ/CibH_dom"/>
</dbReference>
<keyword evidence="3 8" id="KW-0489">Methyltransferase</keyword>
<dbReference type="UniPathway" id="UPA00148"/>
<dbReference type="InterPro" id="IPR014776">
    <property type="entry name" value="4pyrrole_Mease_sub2"/>
</dbReference>
<evidence type="ECO:0000256" key="2">
    <source>
        <dbReference type="ARBA" id="ARBA00022573"/>
    </source>
</evidence>
<keyword evidence="5" id="KW-0949">S-adenosyl-L-methionine</keyword>
<dbReference type="NCBIfam" id="TIGR01466">
    <property type="entry name" value="cobJ_cbiH"/>
    <property type="match status" value="1"/>
</dbReference>
<dbReference type="PANTHER" id="PTHR47036:SF1">
    <property type="entry name" value="COBALT-FACTOR III C(17)-METHYLTRANSFERASE-RELATED"/>
    <property type="match status" value="1"/>
</dbReference>
<dbReference type="Gene3D" id="3.40.50.11220">
    <property type="match status" value="1"/>
</dbReference>
<dbReference type="InterPro" id="IPR051810">
    <property type="entry name" value="Precorrin_MeTrfase"/>
</dbReference>
<evidence type="ECO:0000313" key="8">
    <source>
        <dbReference type="EMBL" id="PZO40791.1"/>
    </source>
</evidence>
<evidence type="ECO:0000256" key="1">
    <source>
        <dbReference type="ARBA" id="ARBA00004953"/>
    </source>
</evidence>
<keyword evidence="2" id="KW-0169">Cobalamin biosynthesis</keyword>
<dbReference type="InterPro" id="IPR035996">
    <property type="entry name" value="4pyrrol_Methylase_sf"/>
</dbReference>
<dbReference type="GO" id="GO:0008168">
    <property type="term" value="F:methyltransferase activity"/>
    <property type="evidence" value="ECO:0007669"/>
    <property type="project" value="UniProtKB-KW"/>
</dbReference>
<dbReference type="GO" id="GO:0032259">
    <property type="term" value="P:methylation"/>
    <property type="evidence" value="ECO:0007669"/>
    <property type="project" value="UniProtKB-KW"/>
</dbReference>
<dbReference type="PANTHER" id="PTHR47036">
    <property type="entry name" value="COBALT-FACTOR III C(17)-METHYLTRANSFERASE-RELATED"/>
    <property type="match status" value="1"/>
</dbReference>
<keyword evidence="4 8" id="KW-0808">Transferase</keyword>
<dbReference type="GO" id="GO:0009236">
    <property type="term" value="P:cobalamin biosynthetic process"/>
    <property type="evidence" value="ECO:0007669"/>
    <property type="project" value="UniProtKB-UniPathway"/>
</dbReference>
<dbReference type="Pfam" id="PF11760">
    <property type="entry name" value="CbiG_N"/>
    <property type="match status" value="1"/>
</dbReference>
<dbReference type="InterPro" id="IPR021744">
    <property type="entry name" value="CbiG_N"/>
</dbReference>
<dbReference type="SUPFAM" id="SSF159672">
    <property type="entry name" value="CbiG N-terminal domain-like"/>
    <property type="match status" value="1"/>
</dbReference>
<dbReference type="Pfam" id="PF00590">
    <property type="entry name" value="TP_methylase"/>
    <property type="match status" value="1"/>
</dbReference>
<evidence type="ECO:0000259" key="6">
    <source>
        <dbReference type="Pfam" id="PF00590"/>
    </source>
</evidence>
<evidence type="ECO:0000256" key="3">
    <source>
        <dbReference type="ARBA" id="ARBA00022603"/>
    </source>
</evidence>
<feature type="domain" description="Tetrapyrrole methylase" evidence="6">
    <location>
        <begin position="228"/>
        <end position="438"/>
    </location>
</feature>
<accession>A0A2W4XZS8</accession>
<comment type="pathway">
    <text evidence="1">Cofactor biosynthesis; adenosylcobalamin biosynthesis.</text>
</comment>
<dbReference type="CDD" id="cd11646">
    <property type="entry name" value="Precorrin_3B_C17_MT"/>
    <property type="match status" value="1"/>
</dbReference>
<evidence type="ECO:0000259" key="7">
    <source>
        <dbReference type="Pfam" id="PF11760"/>
    </source>
</evidence>
<proteinExistence type="predicted"/>
<dbReference type="Gene3D" id="3.30.950.10">
    <property type="entry name" value="Methyltransferase, Cobalt-precorrin-4 Transmethylase, Domain 2"/>
    <property type="match status" value="1"/>
</dbReference>
<feature type="domain" description="Cobalamin synthesis G N-terminal" evidence="7">
    <location>
        <begin position="49"/>
        <end position="127"/>
    </location>
</feature>
<comment type="caution">
    <text evidence="8">The sequence shown here is derived from an EMBL/GenBank/DDBJ whole genome shotgun (WGS) entry which is preliminary data.</text>
</comment>
<dbReference type="Gene3D" id="3.40.1010.10">
    <property type="entry name" value="Cobalt-precorrin-4 Transmethylase, Domain 1"/>
    <property type="match status" value="1"/>
</dbReference>
<sequence>MKPPAIIILGEKSIAIARQIQTVIPNATIYGLASRTQTADRQYDKFSETISDLFSQGHPIIGICAAGILIRSLAPLLSDKRAEPPVIAIAEDGSAVVPLLGGLNGANEIAWSISKALQIRPAITTTGELRFQTSLLAPPSGYRLLNDDEQAKTFLADLLAGATVKLIGDALDEAGWLSDSNLPFADDASHRIEVVSSELEPEAIASKLSSNYLVYQAISSSNLNNIGKVSIIGTGPGASKWMSPEVKAILEDATDFVGYKTYVNLVKEFTKGKIVHASDNRVELDRARHALELAMGGKSVAIVSSGDAGIYGMASAVFEVLDRDNPKWNDIDIHVAPGISAVQAAAAAIGAPIGHDFCTISLSDILKPWEIIEQRLAAVAQADFVIAIYNPISTQRKWQLPAAKEILLKWRSPDTPVVLGHKMGRKGENVRVITLAELSPDLADMQTVIIIGSSKTRTLKIGDRLRVYTPRNYD</sequence>
<reference evidence="8 9" key="1">
    <citation type="submission" date="2018-04" db="EMBL/GenBank/DDBJ databases">
        <authorList>
            <person name="Go L.Y."/>
            <person name="Mitchell J.A."/>
        </authorList>
    </citation>
    <scope>NUCLEOTIDE SEQUENCE [LARGE SCALE GENOMIC DNA]</scope>
    <source>
        <strain evidence="8">ULC066bin1</strain>
    </source>
</reference>
<dbReference type="AlphaFoldDB" id="A0A2W4XZS8"/>
<dbReference type="InterPro" id="IPR000878">
    <property type="entry name" value="4pyrrol_Mease"/>
</dbReference>
<dbReference type="Proteomes" id="UP000249467">
    <property type="component" value="Unassembled WGS sequence"/>
</dbReference>
<evidence type="ECO:0000256" key="5">
    <source>
        <dbReference type="ARBA" id="ARBA00022691"/>
    </source>
</evidence>
<organism evidence="8 9">
    <name type="scientific">Pseudanabaena frigida</name>
    <dbReference type="NCBI Taxonomy" id="945775"/>
    <lineage>
        <taxon>Bacteria</taxon>
        <taxon>Bacillati</taxon>
        <taxon>Cyanobacteriota</taxon>
        <taxon>Cyanophyceae</taxon>
        <taxon>Pseudanabaenales</taxon>
        <taxon>Pseudanabaenaceae</taxon>
        <taxon>Pseudanabaena</taxon>
    </lineage>
</organism>
<evidence type="ECO:0000313" key="9">
    <source>
        <dbReference type="Proteomes" id="UP000249467"/>
    </source>
</evidence>
<gene>
    <name evidence="8" type="primary">cobJ</name>
    <name evidence="8" type="ORF">DCF19_10795</name>
</gene>
<dbReference type="InterPro" id="IPR038029">
    <property type="entry name" value="GbiG_N_sf"/>
</dbReference>
<dbReference type="InterPro" id="IPR014777">
    <property type="entry name" value="4pyrrole_Mease_sub1"/>
</dbReference>
<evidence type="ECO:0000256" key="4">
    <source>
        <dbReference type="ARBA" id="ARBA00022679"/>
    </source>
</evidence>
<reference evidence="8 9" key="2">
    <citation type="submission" date="2018-06" db="EMBL/GenBank/DDBJ databases">
        <title>Metagenomic assembly of (sub)arctic Cyanobacteria and their associated microbiome from non-axenic cultures.</title>
        <authorList>
            <person name="Baurain D."/>
        </authorList>
    </citation>
    <scope>NUCLEOTIDE SEQUENCE [LARGE SCALE GENOMIC DNA]</scope>
    <source>
        <strain evidence="8">ULC066bin1</strain>
    </source>
</reference>
<name>A0A2W4XZS8_9CYAN</name>
<dbReference type="SUPFAM" id="SSF53790">
    <property type="entry name" value="Tetrapyrrole methylase"/>
    <property type="match status" value="1"/>
</dbReference>
<protein>
    <submittedName>
        <fullName evidence="8">Precorrin-3B C(17)-methyltransferase</fullName>
    </submittedName>
</protein>
<dbReference type="EMBL" id="QBML01000013">
    <property type="protein sequence ID" value="PZO40791.1"/>
    <property type="molecule type" value="Genomic_DNA"/>
</dbReference>